<protein>
    <submittedName>
        <fullName evidence="7">AAEL009940-PA</fullName>
    </submittedName>
</protein>
<dbReference type="VEuPathDB" id="VectorBase:AAEL024462"/>
<reference evidence="7" key="3">
    <citation type="submission" date="2012-09" db="EMBL/GenBank/DDBJ databases">
        <authorList>
            <consortium name="VectorBase"/>
        </authorList>
    </citation>
    <scope>NUCLEOTIDE SEQUENCE</scope>
    <source>
        <strain evidence="7">Liverpool</strain>
    </source>
</reference>
<evidence type="ECO:0000256" key="1">
    <source>
        <dbReference type="ARBA" id="ARBA00004192"/>
    </source>
</evidence>
<dbReference type="AlphaFoldDB" id="Q16UE0"/>
<evidence type="ECO:0000256" key="2">
    <source>
        <dbReference type="ARBA" id="ARBA00004328"/>
    </source>
</evidence>
<keyword evidence="5" id="KW-0687">Ribonucleoprotein</keyword>
<evidence type="ECO:0000256" key="5">
    <source>
        <dbReference type="ARBA" id="ARBA00023274"/>
    </source>
</evidence>
<dbReference type="PhylomeDB" id="Q16UE0"/>
<dbReference type="SUPFAM" id="SSF140809">
    <property type="entry name" value="Rhabdovirus nucleoprotein-like"/>
    <property type="match status" value="1"/>
</dbReference>
<feature type="domain" description="Rhabdovirus nucleocapsid" evidence="6">
    <location>
        <begin position="27"/>
        <end position="333"/>
    </location>
</feature>
<dbReference type="InterPro" id="IPR035961">
    <property type="entry name" value="Rhabdovirus_nucleoprotein-like"/>
</dbReference>
<reference evidence="7" key="1">
    <citation type="submission" date="2005-10" db="EMBL/GenBank/DDBJ databases">
        <authorList>
            <person name="Loftus B.J."/>
            <person name="Nene V.M."/>
            <person name="Hannick L.I."/>
            <person name="Bidwell S."/>
            <person name="Haas B."/>
            <person name="Amedeo P."/>
            <person name="Orvis J."/>
            <person name="Wortman J.R."/>
            <person name="White O.R."/>
            <person name="Salzberg S."/>
            <person name="Shumway M."/>
            <person name="Koo H."/>
            <person name="Zhao Y."/>
            <person name="Holmes M."/>
            <person name="Miller J."/>
            <person name="Schatz M."/>
            <person name="Pop M."/>
            <person name="Pai G."/>
            <person name="Utterback T."/>
            <person name="Rogers Y.-H."/>
            <person name="Kravitz S."/>
            <person name="Fraser C.M."/>
        </authorList>
    </citation>
    <scope>NUCLEOTIDE SEQUENCE</scope>
    <source>
        <strain evidence="7">Liverpool</strain>
    </source>
</reference>
<dbReference type="GO" id="GO:0030430">
    <property type="term" value="C:host cell cytoplasm"/>
    <property type="evidence" value="ECO:0007669"/>
    <property type="project" value="UniProtKB-SubCell"/>
</dbReference>
<dbReference type="Gene3D" id="1.10.3570.10">
    <property type="entry name" value="Rhabdovirus nucleocapsid protein like domain"/>
    <property type="match status" value="1"/>
</dbReference>
<dbReference type="InterPro" id="IPR023330">
    <property type="entry name" value="Rhabdovirus_ncapsid_N"/>
</dbReference>
<sequence length="516" mass="58907">MTRNQAVFRVSDDPVKRREMAHFDLATDKPPTYPSEWFKNNPGQKPPMEVHIIPDNRRGNVHSTVRLQFAAGTLSPAVATAFLWYELSREQYTLSKDWSSFNIAIGAKGSRISISNFAAVIEQTSNLDLVAGNVLFDAKELRRYVIAVACVLRIIGIDREEYREQVITHMNALITQASGTEINLDQVYIHYKTWATYTQYAKCLAFADMFLAEFPAHPLAGLRMGSIVCRMRDCSALVATFYILKMFGMTIGDFALWIWTKPVAAQYDQVTVGVEEMDQPRSYALYFRDLGLSDKSPYSAPSNADLHLFLHTLGVTQDSERSCHRGRMDSSNISEKARQIFVQKGDEFPCTISENCNYRPKKRIITNCIRHVREQHPEEYNILNHGKRLSDAEVHTFLKKKRSRVSLANDESHLVRLNRQKVVGGLLKIVAFHDCGFKSMEWEGIRDIVDPILESFNITINRHNVGDLLRKTCMAMDETIRREVAGQMLALKFDITTKMNRFVLGNKLVNQCLGEY</sequence>
<dbReference type="InterPro" id="IPR023331">
    <property type="entry name" value="Rhabdovirus_ncapsid_C"/>
</dbReference>
<dbReference type="HOGENOM" id="CLU_528080_0_0_1"/>
<dbReference type="PaxDb" id="7159-AAEL009940-PA"/>
<dbReference type="EMBL" id="CH477624">
    <property type="protein sequence ID" value="EAT38128.1"/>
    <property type="molecule type" value="Genomic_DNA"/>
</dbReference>
<dbReference type="GO" id="GO:1990904">
    <property type="term" value="C:ribonucleoprotein complex"/>
    <property type="evidence" value="ECO:0007669"/>
    <property type="project" value="UniProtKB-KW"/>
</dbReference>
<evidence type="ECO:0000313" key="8">
    <source>
        <dbReference type="Proteomes" id="UP000682892"/>
    </source>
</evidence>
<accession>Q16UE0</accession>
<dbReference type="Gene3D" id="1.10.3610.10">
    <property type="entry name" value="Nucleoprotein"/>
    <property type="match status" value="1"/>
</dbReference>
<dbReference type="GO" id="GO:0003723">
    <property type="term" value="F:RNA binding"/>
    <property type="evidence" value="ECO:0007669"/>
    <property type="project" value="UniProtKB-KW"/>
</dbReference>
<organism evidence="7 8">
    <name type="scientific">Aedes aegypti</name>
    <name type="common">Yellowfever mosquito</name>
    <name type="synonym">Culex aegypti</name>
    <dbReference type="NCBI Taxonomy" id="7159"/>
    <lineage>
        <taxon>Eukaryota</taxon>
        <taxon>Metazoa</taxon>
        <taxon>Ecdysozoa</taxon>
        <taxon>Arthropoda</taxon>
        <taxon>Hexapoda</taxon>
        <taxon>Insecta</taxon>
        <taxon>Pterygota</taxon>
        <taxon>Neoptera</taxon>
        <taxon>Endopterygota</taxon>
        <taxon>Diptera</taxon>
        <taxon>Nematocera</taxon>
        <taxon>Culicoidea</taxon>
        <taxon>Culicidae</taxon>
        <taxon>Culicinae</taxon>
        <taxon>Aedini</taxon>
        <taxon>Aedes</taxon>
        <taxon>Stegomyia</taxon>
    </lineage>
</organism>
<dbReference type="Pfam" id="PF00945">
    <property type="entry name" value="Rhabdo_ncap"/>
    <property type="match status" value="1"/>
</dbReference>
<keyword evidence="3" id="KW-0694">RNA-binding</keyword>
<keyword evidence="4" id="KW-1035">Host cytoplasm</keyword>
<evidence type="ECO:0000256" key="4">
    <source>
        <dbReference type="ARBA" id="ARBA00023200"/>
    </source>
</evidence>
<reference evidence="7" key="2">
    <citation type="journal article" date="2007" name="Science">
        <title>Genome sequence of Aedes aegypti, a major arbovirus vector.</title>
        <authorList>
            <person name="Nene V."/>
            <person name="Wortman J.R."/>
            <person name="Lawson D."/>
            <person name="Haas B."/>
            <person name="Kodira C."/>
            <person name="Tu Z.J."/>
            <person name="Loftus B."/>
            <person name="Xi Z."/>
            <person name="Megy K."/>
            <person name="Grabherr M."/>
            <person name="Ren Q."/>
            <person name="Zdobnov E.M."/>
            <person name="Lobo N.F."/>
            <person name="Campbell K.S."/>
            <person name="Brown S.E."/>
            <person name="Bonaldo M.F."/>
            <person name="Zhu J."/>
            <person name="Sinkins S.P."/>
            <person name="Hogenkamp D.G."/>
            <person name="Amedeo P."/>
            <person name="Arensburger P."/>
            <person name="Atkinson P.W."/>
            <person name="Bidwell S."/>
            <person name="Biedler J."/>
            <person name="Birney E."/>
            <person name="Bruggner R.V."/>
            <person name="Costas J."/>
            <person name="Coy M.R."/>
            <person name="Crabtree J."/>
            <person name="Crawford M."/>
            <person name="Debruyn B."/>
            <person name="Decaprio D."/>
            <person name="Eiglmeier K."/>
            <person name="Eisenstadt E."/>
            <person name="El-Dorry H."/>
            <person name="Gelbart W.M."/>
            <person name="Gomes S.L."/>
            <person name="Hammond M."/>
            <person name="Hannick L.I."/>
            <person name="Hogan J.R."/>
            <person name="Holmes M.H."/>
            <person name="Jaffe D."/>
            <person name="Johnston J.S."/>
            <person name="Kennedy R.C."/>
            <person name="Koo H."/>
            <person name="Kravitz S."/>
            <person name="Kriventseva E.V."/>
            <person name="Kulp D."/>
            <person name="Labutti K."/>
            <person name="Lee E."/>
            <person name="Li S."/>
            <person name="Lovin D.D."/>
            <person name="Mao C."/>
            <person name="Mauceli E."/>
            <person name="Menck C.F."/>
            <person name="Miller J.R."/>
            <person name="Montgomery P."/>
            <person name="Mori A."/>
            <person name="Nascimento A.L."/>
            <person name="Naveira H.F."/>
            <person name="Nusbaum C."/>
            <person name="O'leary S."/>
            <person name="Orvis J."/>
            <person name="Pertea M."/>
            <person name="Quesneville H."/>
            <person name="Reidenbach K.R."/>
            <person name="Rogers Y.H."/>
            <person name="Roth C.W."/>
            <person name="Schneider J.R."/>
            <person name="Schatz M."/>
            <person name="Shumway M."/>
            <person name="Stanke M."/>
            <person name="Stinson E.O."/>
            <person name="Tubio J.M."/>
            <person name="Vanzee J.P."/>
            <person name="Verjovski-Almeida S."/>
            <person name="Werner D."/>
            <person name="White O."/>
            <person name="Wyder S."/>
            <person name="Zeng Q."/>
            <person name="Zhao Q."/>
            <person name="Zhao Y."/>
            <person name="Hill C.A."/>
            <person name="Raikhel A.S."/>
            <person name="Soares M.B."/>
            <person name="Knudson D.L."/>
            <person name="Lee N.H."/>
            <person name="Galagan J."/>
            <person name="Salzberg S.L."/>
            <person name="Paulsen I.T."/>
            <person name="Dimopoulos G."/>
            <person name="Collins F.H."/>
            <person name="Birren B."/>
            <person name="Fraser-Liggett C.M."/>
            <person name="Severson D.W."/>
        </authorList>
    </citation>
    <scope>NUCLEOTIDE SEQUENCE [LARGE SCALE GENOMIC DNA]</scope>
    <source>
        <strain evidence="7">Liverpool</strain>
    </source>
</reference>
<evidence type="ECO:0000313" key="7">
    <source>
        <dbReference type="EMBL" id="EAT38128.1"/>
    </source>
</evidence>
<dbReference type="Proteomes" id="UP000682892">
    <property type="component" value="Unassembled WGS sequence"/>
</dbReference>
<gene>
    <name evidence="7" type="ORF">AaeL_AAEL009940</name>
</gene>
<name>Q16UE0_AEDAE</name>
<evidence type="ECO:0000259" key="6">
    <source>
        <dbReference type="Pfam" id="PF00945"/>
    </source>
</evidence>
<proteinExistence type="predicted"/>
<comment type="subcellular location">
    <subcellularLocation>
        <location evidence="1">Host cytoplasm</location>
    </subcellularLocation>
    <subcellularLocation>
        <location evidence="2">Virion</location>
    </subcellularLocation>
</comment>
<dbReference type="InterPro" id="IPR000448">
    <property type="entry name" value="Rhabdo_ncapsid"/>
</dbReference>
<evidence type="ECO:0000256" key="3">
    <source>
        <dbReference type="ARBA" id="ARBA00022884"/>
    </source>
</evidence>
<dbReference type="VEuPathDB" id="VectorBase:AAEL020572"/>